<evidence type="ECO:0000313" key="2">
    <source>
        <dbReference type="Proteomes" id="UP000007800"/>
    </source>
</evidence>
<dbReference type="Proteomes" id="UP000007800">
    <property type="component" value="Unassembled WGS sequence"/>
</dbReference>
<dbReference type="AlphaFoldDB" id="C5KVE0"/>
<dbReference type="FunCoup" id="C5KVE0">
    <property type="interactions" value="37"/>
</dbReference>
<evidence type="ECO:0000313" key="1">
    <source>
        <dbReference type="EMBL" id="EER11554.1"/>
    </source>
</evidence>
<dbReference type="GeneID" id="9046946"/>
<organism evidence="2">
    <name type="scientific">Perkinsus marinus (strain ATCC 50983 / TXsc)</name>
    <dbReference type="NCBI Taxonomy" id="423536"/>
    <lineage>
        <taxon>Eukaryota</taxon>
        <taxon>Sar</taxon>
        <taxon>Alveolata</taxon>
        <taxon>Perkinsozoa</taxon>
        <taxon>Perkinsea</taxon>
        <taxon>Perkinsida</taxon>
        <taxon>Perkinsidae</taxon>
        <taxon>Perkinsus</taxon>
    </lineage>
</organism>
<keyword evidence="2" id="KW-1185">Reference proteome</keyword>
<dbReference type="InParanoid" id="C5KVE0"/>
<accession>C5KVE0</accession>
<reference evidence="1 2" key="1">
    <citation type="submission" date="2008-07" db="EMBL/GenBank/DDBJ databases">
        <authorList>
            <person name="El-Sayed N."/>
            <person name="Caler E."/>
            <person name="Inman J."/>
            <person name="Amedeo P."/>
            <person name="Hass B."/>
            <person name="Wortman J."/>
        </authorList>
    </citation>
    <scope>NUCLEOTIDE SEQUENCE [LARGE SCALE GENOMIC DNA]</scope>
    <source>
        <strain evidence="2">ATCC 50983 / TXsc</strain>
    </source>
</reference>
<gene>
    <name evidence="1" type="ORF">Pmar_PMAR017574</name>
</gene>
<dbReference type="RefSeq" id="XP_002779759.1">
    <property type="nucleotide sequence ID" value="XM_002779713.1"/>
</dbReference>
<protein>
    <submittedName>
        <fullName evidence="1">Uncharacterized protein</fullName>
    </submittedName>
</protein>
<sequence>MRLRHPPFIFVKNIKRWQAKFRFWPPKDASPVQPIEPWGKQFFVYNGRPKVELKGDPRRPDEDISRPKWLRDEIALSLLRPGENPNDFIVATHEKDLTPEEADENAEFQVETVLCITDFRRRPLCYLSPDEFKSLMDNLPAVKRAMEEYKAKIPSTRVDNVDELQRLYHPDRRYKKAGGKGQVLIPYHRHGEQIMPLNIPNHKLGPYKEWYKQAKPDRTLYH</sequence>
<proteinExistence type="predicted"/>
<name>C5KVE0_PERM5</name>
<dbReference type="EMBL" id="GG676487">
    <property type="protein sequence ID" value="EER11554.1"/>
    <property type="molecule type" value="Genomic_DNA"/>
</dbReference>
<dbReference type="OrthoDB" id="373479at2759"/>